<dbReference type="AlphaFoldDB" id="A0A6L2MWA6"/>
<gene>
    <name evidence="2" type="ORF">Tci_049505</name>
</gene>
<comment type="caution">
    <text evidence="2">The sequence shown here is derived from an EMBL/GenBank/DDBJ whole genome shotgun (WGS) entry which is preliminary data.</text>
</comment>
<keyword evidence="2" id="KW-0695">RNA-directed DNA polymerase</keyword>
<organism evidence="2">
    <name type="scientific">Tanacetum cinerariifolium</name>
    <name type="common">Dalmatian daisy</name>
    <name type="synonym">Chrysanthemum cinerariifolium</name>
    <dbReference type="NCBI Taxonomy" id="118510"/>
    <lineage>
        <taxon>Eukaryota</taxon>
        <taxon>Viridiplantae</taxon>
        <taxon>Streptophyta</taxon>
        <taxon>Embryophyta</taxon>
        <taxon>Tracheophyta</taxon>
        <taxon>Spermatophyta</taxon>
        <taxon>Magnoliopsida</taxon>
        <taxon>eudicotyledons</taxon>
        <taxon>Gunneridae</taxon>
        <taxon>Pentapetalae</taxon>
        <taxon>asterids</taxon>
        <taxon>campanulids</taxon>
        <taxon>Asterales</taxon>
        <taxon>Asteraceae</taxon>
        <taxon>Asteroideae</taxon>
        <taxon>Anthemideae</taxon>
        <taxon>Anthemidinae</taxon>
        <taxon>Tanacetum</taxon>
    </lineage>
</organism>
<evidence type="ECO:0000256" key="1">
    <source>
        <dbReference type="SAM" id="MobiDB-lite"/>
    </source>
</evidence>
<feature type="compositionally biased region" description="Basic and acidic residues" evidence="1">
    <location>
        <begin position="271"/>
        <end position="280"/>
    </location>
</feature>
<feature type="region of interest" description="Disordered" evidence="1">
    <location>
        <begin position="271"/>
        <end position="296"/>
    </location>
</feature>
<keyword evidence="2" id="KW-0548">Nucleotidyltransferase</keyword>
<dbReference type="GO" id="GO:0003964">
    <property type="term" value="F:RNA-directed DNA polymerase activity"/>
    <property type="evidence" value="ECO:0007669"/>
    <property type="project" value="UniProtKB-KW"/>
</dbReference>
<accession>A0A6L2MWA6</accession>
<keyword evidence="2" id="KW-0808">Transferase</keyword>
<protein>
    <submittedName>
        <fullName evidence="2">Reverse transcriptase domain-containing protein</fullName>
    </submittedName>
</protein>
<reference evidence="2" key="1">
    <citation type="journal article" date="2019" name="Sci. Rep.">
        <title>Draft genome of Tanacetum cinerariifolium, the natural source of mosquito coil.</title>
        <authorList>
            <person name="Yamashiro T."/>
            <person name="Shiraishi A."/>
            <person name="Satake H."/>
            <person name="Nakayama K."/>
        </authorList>
    </citation>
    <scope>NUCLEOTIDE SEQUENCE</scope>
</reference>
<sequence length="393" mass="43611">MACSVSHTVDEIKAMVQKQIEGDKVCLVKHLGYSDNSFLTSGIVFITLFLNIRFDFFDGTHRNVTIPGFTGLCLHATPSPDTKDRASSTSPIPKCHEQCIATVTQNHNSLLPRKLMASPVEGEGLEGTDDREETPPPLTKEQIKGHVSALKSLIKSHNQRNNGDPIRLDFKLEDTEVQDHGIDKGKEVMDEDKTSESLTTFKERWTVETGFIMGVPEVMRISSFMDSVKSPELAKRFSNKVPTTMNEMMERLDNFVRSEEAYARTELPKGEVDETHRRTGSDAYPANITTDDRASYPPLRGEYNHKVAPVITLDSLTKNPKEILATETQLPKKAVGNGVRVGEVESLSEGRTAEGKGTPWQGCFPTNKGNQCDQCKFSKRQEAKSEGDDGAMC</sequence>
<dbReference type="EMBL" id="BKCJ010007492">
    <property type="protein sequence ID" value="GEU77527.1"/>
    <property type="molecule type" value="Genomic_DNA"/>
</dbReference>
<proteinExistence type="predicted"/>
<evidence type="ECO:0000313" key="2">
    <source>
        <dbReference type="EMBL" id="GEU77527.1"/>
    </source>
</evidence>
<name>A0A6L2MWA6_TANCI</name>